<accession>A0A7L0Q6V3</accession>
<comment type="caution">
    <text evidence="14">The sequence shown here is derived from an EMBL/GenBank/DDBJ whole genome shotgun (WGS) entry which is preliminary data.</text>
</comment>
<dbReference type="SUPFAM" id="SSF48726">
    <property type="entry name" value="Immunoglobulin"/>
    <property type="match status" value="1"/>
</dbReference>
<dbReference type="FunFam" id="2.60.40.10:FF:000774">
    <property type="entry name" value="Hepatitis A virus cellular receptor 1"/>
    <property type="match status" value="1"/>
</dbReference>
<evidence type="ECO:0000256" key="9">
    <source>
        <dbReference type="ARBA" id="ARBA00038203"/>
    </source>
</evidence>
<dbReference type="PANTHER" id="PTHR46608:SF3">
    <property type="entry name" value="T-CELL IMMUNOGLOBULIN AND MUCIN DOMAIN-CONTAINING PROTEIN 4"/>
    <property type="match status" value="1"/>
</dbReference>
<dbReference type="GO" id="GO:0001786">
    <property type="term" value="F:phosphatidylserine binding"/>
    <property type="evidence" value="ECO:0007669"/>
    <property type="project" value="TreeGrafter"/>
</dbReference>
<dbReference type="Pfam" id="PF07686">
    <property type="entry name" value="V-set"/>
    <property type="match status" value="1"/>
</dbReference>
<dbReference type="InterPro" id="IPR007110">
    <property type="entry name" value="Ig-like_dom"/>
</dbReference>
<evidence type="ECO:0000256" key="7">
    <source>
        <dbReference type="ARBA" id="ARBA00023180"/>
    </source>
</evidence>
<feature type="non-terminal residue" evidence="14">
    <location>
        <position position="379"/>
    </location>
</feature>
<keyword evidence="6" id="KW-1015">Disulfide bond</keyword>
<feature type="region of interest" description="Disordered" evidence="10">
    <location>
        <begin position="176"/>
        <end position="196"/>
    </location>
</feature>
<evidence type="ECO:0000256" key="5">
    <source>
        <dbReference type="ARBA" id="ARBA00023136"/>
    </source>
</evidence>
<name>A0A7L0Q6V3_SETKR</name>
<reference evidence="14 15" key="1">
    <citation type="submission" date="2019-09" db="EMBL/GenBank/DDBJ databases">
        <title>Bird 10,000 Genomes (B10K) Project - Family phase.</title>
        <authorList>
            <person name="Zhang G."/>
        </authorList>
    </citation>
    <scope>NUCLEOTIDE SEQUENCE [LARGE SCALE GENOMIC DNA]</scope>
    <source>
        <strain evidence="14">B10K-DU-001-45</strain>
        <tissue evidence="14">Muscle</tissue>
    </source>
</reference>
<dbReference type="SMART" id="SM00409">
    <property type="entry name" value="IG"/>
    <property type="match status" value="1"/>
</dbReference>
<evidence type="ECO:0000259" key="13">
    <source>
        <dbReference type="PROSITE" id="PS50835"/>
    </source>
</evidence>
<feature type="domain" description="Ig-like" evidence="13">
    <location>
        <begin position="18"/>
        <end position="113"/>
    </location>
</feature>
<evidence type="ECO:0000256" key="10">
    <source>
        <dbReference type="SAM" id="MobiDB-lite"/>
    </source>
</evidence>
<keyword evidence="7" id="KW-0325">Glycoprotein</keyword>
<feature type="signal peptide" evidence="12">
    <location>
        <begin position="1"/>
        <end position="21"/>
    </location>
</feature>
<proteinExistence type="inferred from homology"/>
<evidence type="ECO:0000256" key="8">
    <source>
        <dbReference type="ARBA" id="ARBA00023319"/>
    </source>
</evidence>
<evidence type="ECO:0000256" key="4">
    <source>
        <dbReference type="ARBA" id="ARBA00022989"/>
    </source>
</evidence>
<dbReference type="Proteomes" id="UP000550059">
    <property type="component" value="Unassembled WGS sequence"/>
</dbReference>
<evidence type="ECO:0000256" key="6">
    <source>
        <dbReference type="ARBA" id="ARBA00023157"/>
    </source>
</evidence>
<dbReference type="InterPro" id="IPR013783">
    <property type="entry name" value="Ig-like_fold"/>
</dbReference>
<keyword evidence="2 11" id="KW-0812">Transmembrane</keyword>
<dbReference type="PANTHER" id="PTHR46608">
    <property type="entry name" value="T-CELL IMMUNOGLOBULIN AND MUCIN DOMAIN-CONTAINING PROTEIN 4"/>
    <property type="match status" value="1"/>
</dbReference>
<dbReference type="AlphaFoldDB" id="A0A7L0Q6V3"/>
<dbReference type="PROSITE" id="PS50835">
    <property type="entry name" value="IG_LIKE"/>
    <property type="match status" value="1"/>
</dbReference>
<dbReference type="Gene3D" id="2.60.40.10">
    <property type="entry name" value="Immunoglobulins"/>
    <property type="match status" value="1"/>
</dbReference>
<comment type="similarity">
    <text evidence="9">Belongs to the immunoglobulin superfamily. TIM family.</text>
</comment>
<evidence type="ECO:0000256" key="3">
    <source>
        <dbReference type="ARBA" id="ARBA00022729"/>
    </source>
</evidence>
<protein>
    <submittedName>
        <fullName evidence="14">TIMD4 protein</fullName>
    </submittedName>
</protein>
<evidence type="ECO:0000313" key="15">
    <source>
        <dbReference type="Proteomes" id="UP000550059"/>
    </source>
</evidence>
<evidence type="ECO:0000256" key="1">
    <source>
        <dbReference type="ARBA" id="ARBA00004479"/>
    </source>
</evidence>
<dbReference type="InterPro" id="IPR036179">
    <property type="entry name" value="Ig-like_dom_sf"/>
</dbReference>
<evidence type="ECO:0000256" key="11">
    <source>
        <dbReference type="SAM" id="Phobius"/>
    </source>
</evidence>
<dbReference type="GO" id="GO:0043277">
    <property type="term" value="P:apoptotic cell clearance"/>
    <property type="evidence" value="ECO:0007669"/>
    <property type="project" value="TreeGrafter"/>
</dbReference>
<feature type="compositionally biased region" description="Low complexity" evidence="10">
    <location>
        <begin position="183"/>
        <end position="192"/>
    </location>
</feature>
<sequence length="379" mass="40606">MSHFVLFYWMVIQIFIAPTVSDIVVRGTEGQPVTLPCSYRVTRRKDISDMCWGRGPCPNSKCTNKILHTSGARVTFRVSQRYSLRGFVAFGDVSLTIGAAGAEDAGVYCCRVEIPGLFNDIKRNIRLQVARVTTTTTTTTTEAPVFSKYFTETTSAPQATSDLQPTPETTVLLTTSPLPPATTAPESSAITTGDTSAPPTIAGTENDIFPVTVVETSPPPDFPTTSQAAGVTTEDDWFCSTLPGSTEVTTELPGTLPAAEETTTSVLMEELSVRATTLPAPTILQTPKISSLFHVSNPSCANSSEGSVFPKPFQPLSSPFQFSSSAIVIACVIAGSILLGLLVWKRKQTKKFIVKSVGQPEETDKVFSGAEGENNIFTL</sequence>
<dbReference type="EMBL" id="VXAS01000733">
    <property type="protein sequence ID" value="NXL13186.1"/>
    <property type="molecule type" value="Genomic_DNA"/>
</dbReference>
<evidence type="ECO:0000256" key="2">
    <source>
        <dbReference type="ARBA" id="ARBA00022692"/>
    </source>
</evidence>
<keyword evidence="8" id="KW-0393">Immunoglobulin domain</keyword>
<dbReference type="GO" id="GO:0060097">
    <property type="term" value="P:cytoskeletal rearrangement involved in phagocytosis, engulfment"/>
    <property type="evidence" value="ECO:0007669"/>
    <property type="project" value="TreeGrafter"/>
</dbReference>
<evidence type="ECO:0000256" key="12">
    <source>
        <dbReference type="SAM" id="SignalP"/>
    </source>
</evidence>
<feature type="non-terminal residue" evidence="14">
    <location>
        <position position="1"/>
    </location>
</feature>
<dbReference type="InterPro" id="IPR003599">
    <property type="entry name" value="Ig_sub"/>
</dbReference>
<dbReference type="InterPro" id="IPR013106">
    <property type="entry name" value="Ig_V-set"/>
</dbReference>
<keyword evidence="4 11" id="KW-1133">Transmembrane helix</keyword>
<organism evidence="14 15">
    <name type="scientific">Setophaga kirtlandii</name>
    <name type="common">Kirtland's warbler</name>
    <name type="synonym">Dendroica kirtlandii</name>
    <dbReference type="NCBI Taxonomy" id="298831"/>
    <lineage>
        <taxon>Eukaryota</taxon>
        <taxon>Metazoa</taxon>
        <taxon>Chordata</taxon>
        <taxon>Craniata</taxon>
        <taxon>Vertebrata</taxon>
        <taxon>Euteleostomi</taxon>
        <taxon>Archelosauria</taxon>
        <taxon>Archosauria</taxon>
        <taxon>Dinosauria</taxon>
        <taxon>Saurischia</taxon>
        <taxon>Theropoda</taxon>
        <taxon>Coelurosauria</taxon>
        <taxon>Aves</taxon>
        <taxon>Neognathae</taxon>
        <taxon>Neoaves</taxon>
        <taxon>Telluraves</taxon>
        <taxon>Australaves</taxon>
        <taxon>Passeriformes</taxon>
        <taxon>Passeroidea</taxon>
        <taxon>Parulidae</taxon>
        <taxon>Setophaga</taxon>
    </lineage>
</organism>
<feature type="chain" id="PRO_5029653836" evidence="12">
    <location>
        <begin position="22"/>
        <end position="379"/>
    </location>
</feature>
<keyword evidence="5 11" id="KW-0472">Membrane</keyword>
<gene>
    <name evidence="14" type="primary">Timd4</name>
    <name evidence="14" type="ORF">SETKIR_R00253</name>
</gene>
<comment type="subcellular location">
    <subcellularLocation>
        <location evidence="1">Membrane</location>
        <topology evidence="1">Single-pass type I membrane protein</topology>
    </subcellularLocation>
</comment>
<evidence type="ECO:0000313" key="14">
    <source>
        <dbReference type="EMBL" id="NXL13186.1"/>
    </source>
</evidence>
<feature type="transmembrane region" description="Helical" evidence="11">
    <location>
        <begin position="322"/>
        <end position="344"/>
    </location>
</feature>
<keyword evidence="3 12" id="KW-0732">Signal</keyword>
<keyword evidence="15" id="KW-1185">Reference proteome</keyword>
<dbReference type="GO" id="GO:0016020">
    <property type="term" value="C:membrane"/>
    <property type="evidence" value="ECO:0007669"/>
    <property type="project" value="UniProtKB-SubCell"/>
</dbReference>